<evidence type="ECO:0000256" key="4">
    <source>
        <dbReference type="ARBA" id="ARBA00023052"/>
    </source>
</evidence>
<dbReference type="SUPFAM" id="SSF52922">
    <property type="entry name" value="TK C-terminal domain-like"/>
    <property type="match status" value="1"/>
</dbReference>
<dbReference type="PANTHER" id="PTHR43257">
    <property type="entry name" value="PYRUVATE DEHYDROGENASE E1 COMPONENT BETA SUBUNIT"/>
    <property type="match status" value="1"/>
</dbReference>
<dbReference type="Pfam" id="PF02780">
    <property type="entry name" value="Transketolase_C"/>
    <property type="match status" value="1"/>
</dbReference>
<dbReference type="NCBIfam" id="NF006667">
    <property type="entry name" value="PRK09212.1"/>
    <property type="match status" value="1"/>
</dbReference>
<evidence type="ECO:0000256" key="3">
    <source>
        <dbReference type="ARBA" id="ARBA00023002"/>
    </source>
</evidence>
<gene>
    <name evidence="8" type="ORF">GBAR_LOCUS25815</name>
</gene>
<dbReference type="Pfam" id="PF02779">
    <property type="entry name" value="Transket_pyr"/>
    <property type="match status" value="1"/>
</dbReference>
<evidence type="ECO:0000256" key="5">
    <source>
        <dbReference type="ARBA" id="ARBA00025211"/>
    </source>
</evidence>
<evidence type="ECO:0000256" key="2">
    <source>
        <dbReference type="ARBA" id="ARBA00016220"/>
    </source>
</evidence>
<organism evidence="8 9">
    <name type="scientific">Geodia barretti</name>
    <name type="common">Barrett's horny sponge</name>
    <dbReference type="NCBI Taxonomy" id="519541"/>
    <lineage>
        <taxon>Eukaryota</taxon>
        <taxon>Metazoa</taxon>
        <taxon>Porifera</taxon>
        <taxon>Demospongiae</taxon>
        <taxon>Heteroscleromorpha</taxon>
        <taxon>Tetractinellida</taxon>
        <taxon>Astrophorina</taxon>
        <taxon>Geodiidae</taxon>
        <taxon>Geodia</taxon>
    </lineage>
</organism>
<comment type="caution">
    <text evidence="8">The sequence shown here is derived from an EMBL/GenBank/DDBJ whole genome shotgun (WGS) entry which is preliminary data.</text>
</comment>
<dbReference type="CDD" id="cd07036">
    <property type="entry name" value="TPP_PYR_E1-PDHc-beta_like"/>
    <property type="match status" value="1"/>
</dbReference>
<dbReference type="Gene3D" id="3.40.50.920">
    <property type="match status" value="1"/>
</dbReference>
<dbReference type="InterPro" id="IPR033248">
    <property type="entry name" value="Transketolase_C"/>
</dbReference>
<dbReference type="EMBL" id="CASHTH010003582">
    <property type="protein sequence ID" value="CAI8046694.1"/>
    <property type="molecule type" value="Genomic_DNA"/>
</dbReference>
<name>A0AA35TEU9_GEOBA</name>
<evidence type="ECO:0000256" key="1">
    <source>
        <dbReference type="ARBA" id="ARBA00001964"/>
    </source>
</evidence>
<dbReference type="FunFam" id="3.40.50.970:FF:000001">
    <property type="entry name" value="Pyruvate dehydrogenase E1 beta subunit"/>
    <property type="match status" value="1"/>
</dbReference>
<dbReference type="Gene3D" id="3.40.50.970">
    <property type="match status" value="1"/>
</dbReference>
<dbReference type="InterPro" id="IPR005475">
    <property type="entry name" value="Transketolase-like_Pyr-bd"/>
</dbReference>
<keyword evidence="3" id="KW-0560">Oxidoreductase</keyword>
<evidence type="ECO:0000259" key="7">
    <source>
        <dbReference type="SMART" id="SM00861"/>
    </source>
</evidence>
<keyword evidence="4" id="KW-0786">Thiamine pyrophosphate</keyword>
<feature type="domain" description="Transketolase-like pyrimidine-binding" evidence="7">
    <location>
        <begin position="4"/>
        <end position="179"/>
    </location>
</feature>
<comment type="function">
    <text evidence="5">The pyruvate dehydrogenase complex catalyzes the overall conversion of pyruvate to acetyl-CoA and CO(2). It contains multiple copies of three enzymatic components: pyruvate dehydrogenase (E1), dihydrolipoamide acetyltransferase (E2) and lipoamide dehydrogenase (E3).</text>
</comment>
<dbReference type="InterPro" id="IPR009014">
    <property type="entry name" value="Transketo_C/PFOR_II"/>
</dbReference>
<dbReference type="FunFam" id="3.40.50.920:FF:000001">
    <property type="entry name" value="Pyruvate dehydrogenase E1 beta subunit"/>
    <property type="match status" value="1"/>
</dbReference>
<dbReference type="AlphaFoldDB" id="A0AA35TEU9"/>
<dbReference type="Proteomes" id="UP001174909">
    <property type="component" value="Unassembled WGS sequence"/>
</dbReference>
<evidence type="ECO:0000313" key="9">
    <source>
        <dbReference type="Proteomes" id="UP001174909"/>
    </source>
</evidence>
<dbReference type="SUPFAM" id="SSF52518">
    <property type="entry name" value="Thiamin diphosphate-binding fold (THDP-binding)"/>
    <property type="match status" value="1"/>
</dbReference>
<comment type="cofactor">
    <cofactor evidence="1">
        <name>thiamine diphosphate</name>
        <dbReference type="ChEBI" id="CHEBI:58937"/>
    </cofactor>
</comment>
<protein>
    <recommendedName>
        <fullName evidence="2">Pyruvate dehydrogenase E1 component subunit beta, mitochondrial</fullName>
    </recommendedName>
</protein>
<dbReference type="PANTHER" id="PTHR43257:SF2">
    <property type="entry name" value="PYRUVATE DEHYDROGENASE E1 COMPONENT SUBUNIT BETA"/>
    <property type="match status" value="1"/>
</dbReference>
<reference evidence="8" key="1">
    <citation type="submission" date="2023-03" db="EMBL/GenBank/DDBJ databases">
        <authorList>
            <person name="Steffen K."/>
            <person name="Cardenas P."/>
        </authorList>
    </citation>
    <scope>NUCLEOTIDE SEQUENCE</scope>
</reference>
<dbReference type="SMART" id="SM00861">
    <property type="entry name" value="Transket_pyr"/>
    <property type="match status" value="1"/>
</dbReference>
<evidence type="ECO:0000256" key="6">
    <source>
        <dbReference type="ARBA" id="ARBA00051231"/>
    </source>
</evidence>
<evidence type="ECO:0000313" key="8">
    <source>
        <dbReference type="EMBL" id="CAI8046694.1"/>
    </source>
</evidence>
<keyword evidence="9" id="KW-1185">Reference proteome</keyword>
<sequence length="327" mass="35234">MTEMTVIEAVRSALREEMERDERVFVMGEDVGQRGGVFLATQGLIEDFGPQRVLDTPLAEASIMGIALGAAFRGMRPIPEVQFSDFVWPSVNQLIGEAARAYYGTNGALKVPMTVRIPYGGGIRGGLFHSQNVEALFFHTPGLLVVTPSTPYEAKGLLKSAIRDDNPVIFLEHKKTYRLVRGEVPDDDYTIPIGPADIKRVGGDVTVVSYGLAMHYCLAAAEAVAADGIAAEVVDLRTLKPLDTATILASVRKTGKLLIVHEDNISGGIGAEIAALAADEAFEYLDAPIARLCGPDVPTMPFAQTLEDAYMPNPEAIASELRRLASY</sequence>
<proteinExistence type="predicted"/>
<comment type="catalytic activity">
    <reaction evidence="6">
        <text>N(6)-[(R)-lipoyl]-L-lysyl-[protein] + pyruvate + H(+) = N(6)-[(R)-S(8)-acetyldihydrolipoyl]-L-lysyl-[protein] + CO2</text>
        <dbReference type="Rhea" id="RHEA:19189"/>
        <dbReference type="Rhea" id="RHEA-COMP:10474"/>
        <dbReference type="Rhea" id="RHEA-COMP:10478"/>
        <dbReference type="ChEBI" id="CHEBI:15361"/>
        <dbReference type="ChEBI" id="CHEBI:15378"/>
        <dbReference type="ChEBI" id="CHEBI:16526"/>
        <dbReference type="ChEBI" id="CHEBI:83099"/>
        <dbReference type="ChEBI" id="CHEBI:83111"/>
        <dbReference type="EC" id="1.2.4.1"/>
    </reaction>
</comment>
<dbReference type="InterPro" id="IPR029061">
    <property type="entry name" value="THDP-binding"/>
</dbReference>
<dbReference type="GO" id="GO:0004739">
    <property type="term" value="F:pyruvate dehydrogenase (acetyl-transferring) activity"/>
    <property type="evidence" value="ECO:0007669"/>
    <property type="project" value="UniProtKB-EC"/>
</dbReference>
<accession>A0AA35TEU9</accession>